<reference evidence="1 2" key="1">
    <citation type="submission" date="2024-06" db="EMBL/GenBank/DDBJ databases">
        <title>The Natural Products Discovery Center: Release of the First 8490 Sequenced Strains for Exploring Actinobacteria Biosynthetic Diversity.</title>
        <authorList>
            <person name="Kalkreuter E."/>
            <person name="Kautsar S.A."/>
            <person name="Yang D."/>
            <person name="Bader C.D."/>
            <person name="Teijaro C.N."/>
            <person name="Fluegel L."/>
            <person name="Davis C.M."/>
            <person name="Simpson J.R."/>
            <person name="Lauterbach L."/>
            <person name="Steele A.D."/>
            <person name="Gui C."/>
            <person name="Meng S."/>
            <person name="Li G."/>
            <person name="Viehrig K."/>
            <person name="Ye F."/>
            <person name="Su P."/>
            <person name="Kiefer A.F."/>
            <person name="Nichols A."/>
            <person name="Cepeda A.J."/>
            <person name="Yan W."/>
            <person name="Fan B."/>
            <person name="Jiang Y."/>
            <person name="Adhikari A."/>
            <person name="Zheng C.-J."/>
            <person name="Schuster L."/>
            <person name="Cowan T.M."/>
            <person name="Smanski M.J."/>
            <person name="Chevrette M.G."/>
            <person name="De Carvalho L.P.S."/>
            <person name="Shen B."/>
        </authorList>
    </citation>
    <scope>NUCLEOTIDE SEQUENCE [LARGE SCALE GENOMIC DNA]</scope>
    <source>
        <strain evidence="1 2">NPDC000234</strain>
    </source>
</reference>
<dbReference type="SUPFAM" id="SSF51206">
    <property type="entry name" value="cAMP-binding domain-like"/>
    <property type="match status" value="1"/>
</dbReference>
<comment type="caution">
    <text evidence="1">The sequence shown here is derived from an EMBL/GenBank/DDBJ whole genome shotgun (WGS) entry which is preliminary data.</text>
</comment>
<dbReference type="RefSeq" id="WP_350785562.1">
    <property type="nucleotide sequence ID" value="NZ_JBEPEK010000282.1"/>
</dbReference>
<keyword evidence="2" id="KW-1185">Reference proteome</keyword>
<evidence type="ECO:0000313" key="1">
    <source>
        <dbReference type="EMBL" id="MER7183884.1"/>
    </source>
</evidence>
<dbReference type="EMBL" id="JBEPEK010000282">
    <property type="protein sequence ID" value="MER7183884.1"/>
    <property type="molecule type" value="Genomic_DNA"/>
</dbReference>
<dbReference type="Gene3D" id="2.60.120.10">
    <property type="entry name" value="Jelly Rolls"/>
    <property type="match status" value="1"/>
</dbReference>
<dbReference type="InterPro" id="IPR036390">
    <property type="entry name" value="WH_DNA-bd_sf"/>
</dbReference>
<dbReference type="SUPFAM" id="SSF46785">
    <property type="entry name" value="Winged helix' DNA-binding domain"/>
    <property type="match status" value="1"/>
</dbReference>
<protein>
    <submittedName>
        <fullName evidence="1">Crp/Fnr family transcriptional regulator</fullName>
    </submittedName>
</protein>
<organism evidence="1 2">
    <name type="scientific">Streptomyces hyaluromycini</name>
    <dbReference type="NCBI Taxonomy" id="1377993"/>
    <lineage>
        <taxon>Bacteria</taxon>
        <taxon>Bacillati</taxon>
        <taxon>Actinomycetota</taxon>
        <taxon>Actinomycetes</taxon>
        <taxon>Kitasatosporales</taxon>
        <taxon>Streptomycetaceae</taxon>
        <taxon>Streptomyces</taxon>
    </lineage>
</organism>
<proteinExistence type="predicted"/>
<name>A0ABV1X4F6_9ACTN</name>
<gene>
    <name evidence="1" type="ORF">ABT404_31175</name>
</gene>
<sequence length="255" mass="27740">MVPKVDAFRAGDVLNGRQTMPARSFLDQLPPGSWPLLVGKWGAESRVHERDEELPLGPADEQVHIVLGGCVRQERHPFGTAEGAPKITRFRGVGQLLGEAKLIEPAAAVRTTCLTTTWVMPCPVPGMNLLLRRHPHIQLALLRSLEDRNRTDEMIYGTMTRPPLERVCGLLVHLAEVAGTAGSDDDPGHLTILGPSQKDIADALLLGVSTVEHTLRLLRTPAGQGGLFPDGVLRSGYRRFVVTDLPSLRAVARLS</sequence>
<accession>A0ABV1X4F6</accession>
<evidence type="ECO:0000313" key="2">
    <source>
        <dbReference type="Proteomes" id="UP001474181"/>
    </source>
</evidence>
<dbReference type="InterPro" id="IPR018490">
    <property type="entry name" value="cNMP-bd_dom_sf"/>
</dbReference>
<dbReference type="InterPro" id="IPR014710">
    <property type="entry name" value="RmlC-like_jellyroll"/>
</dbReference>
<dbReference type="Proteomes" id="UP001474181">
    <property type="component" value="Unassembled WGS sequence"/>
</dbReference>